<dbReference type="Gene3D" id="2.40.40.20">
    <property type="match status" value="1"/>
</dbReference>
<comment type="similarity">
    <text evidence="1">Belongs to the prokaryotic molybdopterin-containing oxidoreductase family.</text>
</comment>
<dbReference type="GO" id="GO:0016491">
    <property type="term" value="F:oxidoreductase activity"/>
    <property type="evidence" value="ECO:0007669"/>
    <property type="project" value="InterPro"/>
</dbReference>
<dbReference type="Gene3D" id="3.40.50.740">
    <property type="match status" value="1"/>
</dbReference>
<dbReference type="Pfam" id="PF01568">
    <property type="entry name" value="Molydop_binding"/>
    <property type="match status" value="1"/>
</dbReference>
<evidence type="ECO:0000256" key="3">
    <source>
        <dbReference type="ARBA" id="ARBA00023004"/>
    </source>
</evidence>
<dbReference type="RefSeq" id="WP_136464316.1">
    <property type="nucleotide sequence ID" value="NZ_SRKY01000005.1"/>
</dbReference>
<dbReference type="InterPro" id="IPR006657">
    <property type="entry name" value="MoPterin_dinucl-bd_dom"/>
</dbReference>
<protein>
    <submittedName>
        <fullName evidence="7">Dehydrogenase</fullName>
    </submittedName>
</protein>
<dbReference type="InterPro" id="IPR006656">
    <property type="entry name" value="Mopterin_OxRdtase"/>
</dbReference>
<evidence type="ECO:0000259" key="6">
    <source>
        <dbReference type="Pfam" id="PF01568"/>
    </source>
</evidence>
<proteinExistence type="inferred from homology"/>
<dbReference type="Proteomes" id="UP000306602">
    <property type="component" value="Unassembled WGS sequence"/>
</dbReference>
<dbReference type="Gene3D" id="2.20.25.90">
    <property type="entry name" value="ADC-like domains"/>
    <property type="match status" value="1"/>
</dbReference>
<dbReference type="SUPFAM" id="SSF53706">
    <property type="entry name" value="Formate dehydrogenase/DMSO reductase, domains 1-3"/>
    <property type="match status" value="1"/>
</dbReference>
<dbReference type="Pfam" id="PF00384">
    <property type="entry name" value="Molybdopterin"/>
    <property type="match status" value="1"/>
</dbReference>
<evidence type="ECO:0000256" key="2">
    <source>
        <dbReference type="ARBA" id="ARBA00022723"/>
    </source>
</evidence>
<reference evidence="7 8" key="1">
    <citation type="submission" date="2019-04" db="EMBL/GenBank/DDBJ databases">
        <title>Shimia ponticola sp. nov., isolated from seawater.</title>
        <authorList>
            <person name="Kim Y.-O."/>
            <person name="Yoon J.-H."/>
        </authorList>
    </citation>
    <scope>NUCLEOTIDE SEQUENCE [LARGE SCALE GENOMIC DNA]</scope>
    <source>
        <strain evidence="7 8">MYP11</strain>
    </source>
</reference>
<evidence type="ECO:0000256" key="4">
    <source>
        <dbReference type="ARBA" id="ARBA00023014"/>
    </source>
</evidence>
<feature type="domain" description="Molybdopterin dinucleotide-binding" evidence="6">
    <location>
        <begin position="617"/>
        <end position="700"/>
    </location>
</feature>
<dbReference type="Gene3D" id="3.40.228.10">
    <property type="entry name" value="Dimethylsulfoxide Reductase, domain 2"/>
    <property type="match status" value="1"/>
</dbReference>
<keyword evidence="3" id="KW-0408">Iron</keyword>
<dbReference type="OrthoDB" id="9759518at2"/>
<comment type="caution">
    <text evidence="7">The sequence shown here is derived from an EMBL/GenBank/DDBJ whole genome shotgun (WGS) entry which is preliminary data.</text>
</comment>
<sequence length="760" mass="86043">MPAPIPLSEDENGHIKAVPHQQREGVVTKRTLCQTCDQQCAVVTESIDGQVVRVRSSDNPLFRDHICMKAIASPQTFSHPDRILYPLKRVGERGSGKWERVSWEEAMSDIGTRLNAIIETYGPEAWAVSTSQWNTATDHGLGRRIMNHVGTPNWTSGVAYCAGNTAAINRMTYGWFPLGDFNNTKCILLMGHSPNRHSWTMIYQMLRFAIQRGAKVIVMDPRKSHWAEMADIWLPLKAGSDTAMMFGFLKVIIDEGLYDKAFVKNWTIGFDDLKKRVDEYPLDRVARLTGCDPEMIAKAARMYATEGPSVIPWTPITDMQRNSTSGIRLQSILRAICGHIDVRGGEIFNGPITDFVIEADIEMHEVLPHAQKMKQLGADTHPAFTYRGQAAFTEPLKRIWGRAYVNQNTGCYMANPTEMFRAMCGDGPYPVKAFFALGNNTILSYANGQRIIDGMMNQELVVVQEHAMTPTAQLADYVLPGDSWHERPWLSDAFSWGGFLRGSEQSQEPMGEAKSTWEFWKLVANAIGRPELVPWDNIYDFYDDRLKGMGMTFKEFVAKTDVYFEPAQFRKYEAKGFATPSGKVELRSSVLEDLGFDGLPYFREDPELTEEYPLKMFTGVREDPYFQTAGRQVPDMRKRCPEPRIFVNQKTADEWDVQADEWVELANELATLRMQVEINPSMPDDLVRVPHGWWKPEMEIGHGKLSGAMLHADSLMCRDDPEYMDIEQGIPHLKGIPCRINKITTDATKKEGQADVAEVH</sequence>
<keyword evidence="8" id="KW-1185">Reference proteome</keyword>
<dbReference type="EMBL" id="SRKY01000005">
    <property type="protein sequence ID" value="THH34729.1"/>
    <property type="molecule type" value="Genomic_DNA"/>
</dbReference>
<dbReference type="PANTHER" id="PTHR43742">
    <property type="entry name" value="TRIMETHYLAMINE-N-OXIDE REDUCTASE"/>
    <property type="match status" value="1"/>
</dbReference>
<feature type="domain" description="Molybdopterin oxidoreductase" evidence="5">
    <location>
        <begin position="82"/>
        <end position="524"/>
    </location>
</feature>
<accession>A0A4S4N6P5</accession>
<dbReference type="GO" id="GO:0051536">
    <property type="term" value="F:iron-sulfur cluster binding"/>
    <property type="evidence" value="ECO:0007669"/>
    <property type="project" value="UniProtKB-KW"/>
</dbReference>
<dbReference type="AlphaFoldDB" id="A0A4S4N6P5"/>
<dbReference type="InterPro" id="IPR050612">
    <property type="entry name" value="Prok_Mopterin_Oxidored"/>
</dbReference>
<keyword evidence="2" id="KW-0479">Metal-binding</keyword>
<dbReference type="PANTHER" id="PTHR43742:SF6">
    <property type="entry name" value="OXIDOREDUCTASE YYAE-RELATED"/>
    <property type="match status" value="1"/>
</dbReference>
<evidence type="ECO:0000313" key="7">
    <source>
        <dbReference type="EMBL" id="THH34729.1"/>
    </source>
</evidence>
<dbReference type="GO" id="GO:0046872">
    <property type="term" value="F:metal ion binding"/>
    <property type="evidence" value="ECO:0007669"/>
    <property type="project" value="UniProtKB-KW"/>
</dbReference>
<name>A0A4S4N6P5_9RHOB</name>
<dbReference type="GO" id="GO:0043546">
    <property type="term" value="F:molybdopterin cofactor binding"/>
    <property type="evidence" value="ECO:0007669"/>
    <property type="project" value="InterPro"/>
</dbReference>
<organism evidence="7 8">
    <name type="scientific">Aliishimia ponticola</name>
    <dbReference type="NCBI Taxonomy" id="2499833"/>
    <lineage>
        <taxon>Bacteria</taxon>
        <taxon>Pseudomonadati</taxon>
        <taxon>Pseudomonadota</taxon>
        <taxon>Alphaproteobacteria</taxon>
        <taxon>Rhodobacterales</taxon>
        <taxon>Paracoccaceae</taxon>
        <taxon>Aliishimia</taxon>
    </lineage>
</organism>
<evidence type="ECO:0000313" key="8">
    <source>
        <dbReference type="Proteomes" id="UP000306602"/>
    </source>
</evidence>
<evidence type="ECO:0000256" key="1">
    <source>
        <dbReference type="ARBA" id="ARBA00010312"/>
    </source>
</evidence>
<keyword evidence="4" id="KW-0411">Iron-sulfur</keyword>
<gene>
    <name evidence="7" type="ORF">E4Z66_17320</name>
</gene>
<evidence type="ECO:0000259" key="5">
    <source>
        <dbReference type="Pfam" id="PF00384"/>
    </source>
</evidence>
<dbReference type="InterPro" id="IPR009010">
    <property type="entry name" value="Asp_de-COase-like_dom_sf"/>
</dbReference>
<dbReference type="SUPFAM" id="SSF50692">
    <property type="entry name" value="ADC-like"/>
    <property type="match status" value="1"/>
</dbReference>